<dbReference type="PANTHER" id="PTHR44094">
    <property type="entry name" value="DNAJ HEAT SHOCK N-TERMINAL DOMAIN-CONTAINING PROTEIN"/>
    <property type="match status" value="1"/>
</dbReference>
<dbReference type="Proteomes" id="UP001175353">
    <property type="component" value="Unassembled WGS sequence"/>
</dbReference>
<gene>
    <name evidence="3" type="ORF">LTR91_026330</name>
</gene>
<dbReference type="CDD" id="cd06257">
    <property type="entry name" value="DnaJ"/>
    <property type="match status" value="1"/>
</dbReference>
<feature type="domain" description="J" evidence="2">
    <location>
        <begin position="219"/>
        <end position="288"/>
    </location>
</feature>
<dbReference type="InterPro" id="IPR036869">
    <property type="entry name" value="J_dom_sf"/>
</dbReference>
<dbReference type="Pfam" id="PF00226">
    <property type="entry name" value="DnaJ"/>
    <property type="match status" value="1"/>
</dbReference>
<dbReference type="EMBL" id="JAUJLE010001087">
    <property type="protein sequence ID" value="KAK0949589.1"/>
    <property type="molecule type" value="Genomic_DNA"/>
</dbReference>
<sequence length="304" mass="33913">MSTMSTTGTSTTELRALVKRDTLESEHLQTRITQLRHDILAGIPMAQGNVLSDVELQAKKMSRDLARRIEAIEDKDARTATDREYLQALNARQVVWDRQIMQAAELRELMFEALKGPRGAGAGGKDQGNRKPVQVDAEKSAAPVVEMLVNVGAPVTASVFGTAAINARNQVGTAAAIEPVLARQAITSPEDPQDGERHSESEDAEEDEQSEPDRSTWPICYRMLDIDPDTEPRDFETTLNKAYKKLARGHDPKFRPNDPDAADRWASISKAYELLKDPERRDSYDRHGWCAAELVEFDMARLEI</sequence>
<protein>
    <recommendedName>
        <fullName evidence="2">J domain-containing protein</fullName>
    </recommendedName>
</protein>
<reference evidence="3" key="1">
    <citation type="submission" date="2023-06" db="EMBL/GenBank/DDBJ databases">
        <title>Black Yeasts Isolated from many extreme environments.</title>
        <authorList>
            <person name="Coleine C."/>
            <person name="Stajich J.E."/>
            <person name="Selbmann L."/>
        </authorList>
    </citation>
    <scope>NUCLEOTIDE SEQUENCE</scope>
    <source>
        <strain evidence="3">CCFEE 5200</strain>
    </source>
</reference>
<feature type="region of interest" description="Disordered" evidence="1">
    <location>
        <begin position="186"/>
        <end position="217"/>
    </location>
</feature>
<dbReference type="InterPro" id="IPR001623">
    <property type="entry name" value="DnaJ_domain"/>
</dbReference>
<dbReference type="AlphaFoldDB" id="A0AAN6JVW3"/>
<evidence type="ECO:0000256" key="1">
    <source>
        <dbReference type="SAM" id="MobiDB-lite"/>
    </source>
</evidence>
<dbReference type="PRINTS" id="PR00625">
    <property type="entry name" value="JDOMAIN"/>
</dbReference>
<accession>A0AAN6JVW3</accession>
<proteinExistence type="predicted"/>
<dbReference type="Gene3D" id="1.10.287.110">
    <property type="entry name" value="DnaJ domain"/>
    <property type="match status" value="1"/>
</dbReference>
<organism evidence="3 4">
    <name type="scientific">Friedmanniomyces endolithicus</name>
    <dbReference type="NCBI Taxonomy" id="329885"/>
    <lineage>
        <taxon>Eukaryota</taxon>
        <taxon>Fungi</taxon>
        <taxon>Dikarya</taxon>
        <taxon>Ascomycota</taxon>
        <taxon>Pezizomycotina</taxon>
        <taxon>Dothideomycetes</taxon>
        <taxon>Dothideomycetidae</taxon>
        <taxon>Mycosphaerellales</taxon>
        <taxon>Teratosphaeriaceae</taxon>
        <taxon>Friedmanniomyces</taxon>
    </lineage>
</organism>
<evidence type="ECO:0000313" key="4">
    <source>
        <dbReference type="Proteomes" id="UP001175353"/>
    </source>
</evidence>
<dbReference type="PROSITE" id="PS50076">
    <property type="entry name" value="DNAJ_2"/>
    <property type="match status" value="1"/>
</dbReference>
<name>A0AAN6JVW3_9PEZI</name>
<dbReference type="InterPro" id="IPR052423">
    <property type="entry name" value="EMIR"/>
</dbReference>
<keyword evidence="4" id="KW-1185">Reference proteome</keyword>
<dbReference type="PANTHER" id="PTHR44094:SF8">
    <property type="entry name" value="DNAJ HEAT SHOCK N-TERMINAL DOMAIN-CONTAINING PROTEIN-RELATED"/>
    <property type="match status" value="1"/>
</dbReference>
<evidence type="ECO:0000313" key="3">
    <source>
        <dbReference type="EMBL" id="KAK0949589.1"/>
    </source>
</evidence>
<dbReference type="SUPFAM" id="SSF46565">
    <property type="entry name" value="Chaperone J-domain"/>
    <property type="match status" value="1"/>
</dbReference>
<comment type="caution">
    <text evidence="3">The sequence shown here is derived from an EMBL/GenBank/DDBJ whole genome shotgun (WGS) entry which is preliminary data.</text>
</comment>
<evidence type="ECO:0000259" key="2">
    <source>
        <dbReference type="PROSITE" id="PS50076"/>
    </source>
</evidence>